<feature type="transmembrane region" description="Helical" evidence="1">
    <location>
        <begin position="12"/>
        <end position="29"/>
    </location>
</feature>
<sequence>MIKKIFEAIESFCRAVIYMLVLVMGMTVASIATYAVLFCAFRLAQFLWLAFFRESWL</sequence>
<comment type="caution">
    <text evidence="2">The sequence shown here is derived from an EMBL/GenBank/DDBJ whole genome shotgun (WGS) entry which is preliminary data.</text>
</comment>
<keyword evidence="3" id="KW-1185">Reference proteome</keyword>
<keyword evidence="1" id="KW-0472">Membrane</keyword>
<keyword evidence="1" id="KW-1133">Transmembrane helix</keyword>
<dbReference type="Proteomes" id="UP001431776">
    <property type="component" value="Unassembled WGS sequence"/>
</dbReference>
<dbReference type="RefSeq" id="WP_349244547.1">
    <property type="nucleotide sequence ID" value="NZ_JASCXX010000009.1"/>
</dbReference>
<accession>A0AAW6TU44</accession>
<protein>
    <submittedName>
        <fullName evidence="2">Uncharacterized protein</fullName>
    </submittedName>
</protein>
<evidence type="ECO:0000256" key="1">
    <source>
        <dbReference type="SAM" id="Phobius"/>
    </source>
</evidence>
<organism evidence="2 3">
    <name type="scientific">Anaerobaca lacustris</name>
    <dbReference type="NCBI Taxonomy" id="3044600"/>
    <lineage>
        <taxon>Bacteria</taxon>
        <taxon>Pseudomonadati</taxon>
        <taxon>Planctomycetota</taxon>
        <taxon>Phycisphaerae</taxon>
        <taxon>Sedimentisphaerales</taxon>
        <taxon>Anaerobacaceae</taxon>
        <taxon>Anaerobaca</taxon>
    </lineage>
</organism>
<proteinExistence type="predicted"/>
<evidence type="ECO:0000313" key="3">
    <source>
        <dbReference type="Proteomes" id="UP001431776"/>
    </source>
</evidence>
<dbReference type="EMBL" id="JASCXX010000009">
    <property type="protein sequence ID" value="MDI6449138.1"/>
    <property type="molecule type" value="Genomic_DNA"/>
</dbReference>
<dbReference type="AlphaFoldDB" id="A0AAW6TU44"/>
<keyword evidence="1" id="KW-0812">Transmembrane</keyword>
<evidence type="ECO:0000313" key="2">
    <source>
        <dbReference type="EMBL" id="MDI6449138.1"/>
    </source>
</evidence>
<name>A0AAW6TU44_9BACT</name>
<gene>
    <name evidence="2" type="ORF">QJ522_08785</name>
</gene>
<reference evidence="2" key="1">
    <citation type="submission" date="2023-05" db="EMBL/GenBank/DDBJ databases">
        <title>Anaerotaeda fermentans gen. nov., sp. nov., a novel anaerobic planctomycete of the new family within the order Sedimentisphaerales isolated from Taman Peninsula, Russia.</title>
        <authorList>
            <person name="Khomyakova M.A."/>
            <person name="Merkel A.Y."/>
            <person name="Slobodkin A.I."/>
        </authorList>
    </citation>
    <scope>NUCLEOTIDE SEQUENCE</scope>
    <source>
        <strain evidence="2">M17dextr</strain>
    </source>
</reference>